<dbReference type="AlphaFoldDB" id="A0A836L6G7"/>
<comment type="caution">
    <text evidence="2">The sequence shown here is derived from an EMBL/GenBank/DDBJ whole genome shotgun (WGS) entry which is preliminary data.</text>
</comment>
<feature type="region of interest" description="Disordered" evidence="1">
    <location>
        <begin position="352"/>
        <end position="381"/>
    </location>
</feature>
<organism evidence="2 3">
    <name type="scientific">Porcisia hertigi</name>
    <dbReference type="NCBI Taxonomy" id="2761500"/>
    <lineage>
        <taxon>Eukaryota</taxon>
        <taxon>Discoba</taxon>
        <taxon>Euglenozoa</taxon>
        <taxon>Kinetoplastea</taxon>
        <taxon>Metakinetoplastina</taxon>
        <taxon>Trypanosomatida</taxon>
        <taxon>Trypanosomatidae</taxon>
        <taxon>Leishmaniinae</taxon>
        <taxon>Porcisia</taxon>
    </lineage>
</organism>
<dbReference type="RefSeq" id="XP_067752281.1">
    <property type="nucleotide sequence ID" value="XM_067896124.1"/>
</dbReference>
<feature type="compositionally biased region" description="Low complexity" evidence="1">
    <location>
        <begin position="116"/>
        <end position="134"/>
    </location>
</feature>
<reference evidence="2 3" key="1">
    <citation type="submission" date="2021-02" db="EMBL/GenBank/DDBJ databases">
        <title>Porcisia hertigi Genome sequencing and assembly.</title>
        <authorList>
            <person name="Almutairi H."/>
            <person name="Gatherer D."/>
        </authorList>
    </citation>
    <scope>NUCLEOTIDE SEQUENCE [LARGE SCALE GENOMIC DNA]</scope>
    <source>
        <strain evidence="2 3">C119</strain>
    </source>
</reference>
<protein>
    <submittedName>
        <fullName evidence="2">Uncharacterized protein</fullName>
    </submittedName>
</protein>
<dbReference type="KEGG" id="phet:94286201"/>
<proteinExistence type="predicted"/>
<dbReference type="EMBL" id="JAFJZO010000036">
    <property type="protein sequence ID" value="KAG5489953.1"/>
    <property type="molecule type" value="Genomic_DNA"/>
</dbReference>
<evidence type="ECO:0000256" key="1">
    <source>
        <dbReference type="SAM" id="MobiDB-lite"/>
    </source>
</evidence>
<sequence length="434" mass="46997">MSTDSDSFSTYIDHLILILAARFHAPLEVSAEELLSTGVNLSAEAQCSWELVAQAVQQALRAPQTPEERIFVRQVDTHHFSASVCRERARYVQWQLQESRRCRRAKRSLSRLPTETSAALANTKSASSATARAAGEPDSVTPNSLPKGIGAIYALVRKSLPSTLGDSGSDDDEDAQTPAPAVLSVAPATEPLSLAGVRDVFLRTPAEQERDELVARARDEFLTRVQELQSVYYDKYHRWMDVPSSILDPPPALNKVPSTNGDAAPLETVAARRNSENERAALTDIIAATAPLPPSHSAEAKHINRSGVAERTDGPETIASMLRQMQLRRPLRPSAVSDDLLESMYGMRAESEEAPKRWSGTNGLRSFPFTTSPDTSAASVGASADTKFGNTAAMALSSPQSSSSVAAIPKETAPPASRRGRWQTVEYDDDDGED</sequence>
<dbReference type="GeneID" id="94286201"/>
<evidence type="ECO:0000313" key="3">
    <source>
        <dbReference type="Proteomes" id="UP000674318"/>
    </source>
</evidence>
<feature type="compositionally biased region" description="Polar residues" evidence="1">
    <location>
        <begin position="359"/>
        <end position="378"/>
    </location>
</feature>
<accession>A0A836L6G7</accession>
<dbReference type="Proteomes" id="UP000674318">
    <property type="component" value="Unassembled WGS sequence"/>
</dbReference>
<evidence type="ECO:0000313" key="2">
    <source>
        <dbReference type="EMBL" id="KAG5489953.1"/>
    </source>
</evidence>
<feature type="compositionally biased region" description="Low complexity" evidence="1">
    <location>
        <begin position="394"/>
        <end position="407"/>
    </location>
</feature>
<keyword evidence="3" id="KW-1185">Reference proteome</keyword>
<feature type="region of interest" description="Disordered" evidence="1">
    <location>
        <begin position="105"/>
        <end position="143"/>
    </location>
</feature>
<name>A0A836L6G7_9TRYP</name>
<dbReference type="OrthoDB" id="273785at2759"/>
<feature type="region of interest" description="Disordered" evidence="1">
    <location>
        <begin position="394"/>
        <end position="434"/>
    </location>
</feature>
<gene>
    <name evidence="2" type="ORF">JKF63_00071</name>
</gene>